<evidence type="ECO:0000256" key="1">
    <source>
        <dbReference type="SAM" id="MobiDB-lite"/>
    </source>
</evidence>
<accession>C8VTI6</accession>
<dbReference type="OrthoDB" id="5416172at2759"/>
<gene>
    <name evidence="2" type="ORF">ANIA_00400</name>
</gene>
<organism evidence="2 3">
    <name type="scientific">Emericella nidulans (strain FGSC A4 / ATCC 38163 / CBS 112.46 / NRRL 194 / M139)</name>
    <name type="common">Aspergillus nidulans</name>
    <dbReference type="NCBI Taxonomy" id="227321"/>
    <lineage>
        <taxon>Eukaryota</taxon>
        <taxon>Fungi</taxon>
        <taxon>Dikarya</taxon>
        <taxon>Ascomycota</taxon>
        <taxon>Pezizomycotina</taxon>
        <taxon>Eurotiomycetes</taxon>
        <taxon>Eurotiomycetidae</taxon>
        <taxon>Eurotiales</taxon>
        <taxon>Aspergillaceae</taxon>
        <taxon>Aspergillus</taxon>
        <taxon>Aspergillus subgen. Nidulantes</taxon>
    </lineage>
</organism>
<reference evidence="3" key="2">
    <citation type="journal article" date="2009" name="Fungal Genet. Biol.">
        <title>The 2008 update of the Aspergillus nidulans genome annotation: a community effort.</title>
        <authorList>
            <person name="Wortman J.R."/>
            <person name="Gilsenan J.M."/>
            <person name="Joardar V."/>
            <person name="Deegan J."/>
            <person name="Clutterbuck J."/>
            <person name="Andersen M.R."/>
            <person name="Archer D."/>
            <person name="Bencina M."/>
            <person name="Braus G."/>
            <person name="Coutinho P."/>
            <person name="von Dohren H."/>
            <person name="Doonan J."/>
            <person name="Driessen A.J."/>
            <person name="Durek P."/>
            <person name="Espeso E."/>
            <person name="Fekete E."/>
            <person name="Flipphi M."/>
            <person name="Estrada C.G."/>
            <person name="Geysens S."/>
            <person name="Goldman G."/>
            <person name="de Groot P.W."/>
            <person name="Hansen K."/>
            <person name="Harris S.D."/>
            <person name="Heinekamp T."/>
            <person name="Helmstaedt K."/>
            <person name="Henrissat B."/>
            <person name="Hofmann G."/>
            <person name="Homan T."/>
            <person name="Horio T."/>
            <person name="Horiuchi H."/>
            <person name="James S."/>
            <person name="Jones M."/>
            <person name="Karaffa L."/>
            <person name="Karanyi Z."/>
            <person name="Kato M."/>
            <person name="Keller N."/>
            <person name="Kelly D.E."/>
            <person name="Kiel J.A."/>
            <person name="Kim J.M."/>
            <person name="van der Klei I.J."/>
            <person name="Klis F.M."/>
            <person name="Kovalchuk A."/>
            <person name="Krasevec N."/>
            <person name="Kubicek C.P."/>
            <person name="Liu B."/>
            <person name="Maccabe A."/>
            <person name="Meyer V."/>
            <person name="Mirabito P."/>
            <person name="Miskei M."/>
            <person name="Mos M."/>
            <person name="Mullins J."/>
            <person name="Nelson D.R."/>
            <person name="Nielsen J."/>
            <person name="Oakley B.R."/>
            <person name="Osmani S.A."/>
            <person name="Pakula T."/>
            <person name="Paszewski A."/>
            <person name="Paulsen I."/>
            <person name="Pilsyk S."/>
            <person name="Pocsi I."/>
            <person name="Punt P.J."/>
            <person name="Ram A.F."/>
            <person name="Ren Q."/>
            <person name="Robellet X."/>
            <person name="Robson G."/>
            <person name="Seiboth B."/>
            <person name="van Solingen P."/>
            <person name="Specht T."/>
            <person name="Sun J."/>
            <person name="Taheri-Talesh N."/>
            <person name="Takeshita N."/>
            <person name="Ussery D."/>
            <person name="vanKuyk P.A."/>
            <person name="Visser H."/>
            <person name="van de Vondervoort P.J."/>
            <person name="de Vries R.P."/>
            <person name="Walton J."/>
            <person name="Xiang X."/>
            <person name="Xiong Y."/>
            <person name="Zeng A.P."/>
            <person name="Brandt B.W."/>
            <person name="Cornell M.J."/>
            <person name="van den Hondel C.A."/>
            <person name="Visser J."/>
            <person name="Oliver S.G."/>
            <person name="Turner G."/>
        </authorList>
    </citation>
    <scope>GENOME REANNOTATION</scope>
    <source>
        <strain evidence="3">FGSC A4 / ATCC 38163 / CBS 112.46 / NRRL 194 / M139</strain>
    </source>
</reference>
<feature type="compositionally biased region" description="Basic and acidic residues" evidence="1">
    <location>
        <begin position="136"/>
        <end position="146"/>
    </location>
</feature>
<dbReference type="VEuPathDB" id="FungiDB:AN0400"/>
<feature type="region of interest" description="Disordered" evidence="1">
    <location>
        <begin position="68"/>
        <end position="146"/>
    </location>
</feature>
<evidence type="ECO:0000313" key="3">
    <source>
        <dbReference type="Proteomes" id="UP000000560"/>
    </source>
</evidence>
<dbReference type="KEGG" id="ani:ANIA_00400"/>
<proteinExistence type="predicted"/>
<sequence>MSSPHQGGSLSDMAPSGTRIPNDAGRMNTIPSVPRDDQKAEDDSFDYAGQGQPSLAFAADNYTDLPRSTKDMGFTGEVMTGTGNTLPAQAENAGNEIGANWPGAKGQTRSLKRSNKNRGGFDIQAGEDEDAGQYIGEHEGRNVGDY</sequence>
<dbReference type="InParanoid" id="Q5BGD0"/>
<feature type="region of interest" description="Disordered" evidence="1">
    <location>
        <begin position="1"/>
        <end position="52"/>
    </location>
</feature>
<dbReference type="RefSeq" id="XP_658004.1">
    <property type="nucleotide sequence ID" value="XM_652912.2"/>
</dbReference>
<reference evidence="3" key="1">
    <citation type="journal article" date="2005" name="Nature">
        <title>Sequencing of Aspergillus nidulans and comparative analysis with A. fumigatus and A. oryzae.</title>
        <authorList>
            <person name="Galagan J.E."/>
            <person name="Calvo S.E."/>
            <person name="Cuomo C."/>
            <person name="Ma L.J."/>
            <person name="Wortman J.R."/>
            <person name="Batzoglou S."/>
            <person name="Lee S.I."/>
            <person name="Basturkmen M."/>
            <person name="Spevak C.C."/>
            <person name="Clutterbuck J."/>
            <person name="Kapitonov V."/>
            <person name="Jurka J."/>
            <person name="Scazzocchio C."/>
            <person name="Farman M."/>
            <person name="Butler J."/>
            <person name="Purcell S."/>
            <person name="Harris S."/>
            <person name="Braus G.H."/>
            <person name="Draht O."/>
            <person name="Busch S."/>
            <person name="D'Enfert C."/>
            <person name="Bouchier C."/>
            <person name="Goldman G.H."/>
            <person name="Bell-Pedersen D."/>
            <person name="Griffiths-Jones S."/>
            <person name="Doonan J.H."/>
            <person name="Yu J."/>
            <person name="Vienken K."/>
            <person name="Pain A."/>
            <person name="Freitag M."/>
            <person name="Selker E.U."/>
            <person name="Archer D.B."/>
            <person name="Penalva M.A."/>
            <person name="Oakley B.R."/>
            <person name="Momany M."/>
            <person name="Tanaka T."/>
            <person name="Kumagai T."/>
            <person name="Asai K."/>
            <person name="Machida M."/>
            <person name="Nierman W.C."/>
            <person name="Denning D.W."/>
            <person name="Caddick M."/>
            <person name="Hynes M."/>
            <person name="Paoletti M."/>
            <person name="Fischer R."/>
            <person name="Miller B."/>
            <person name="Dyer P."/>
            <person name="Sachs M.S."/>
            <person name="Osmani S.A."/>
            <person name="Birren B.W."/>
        </authorList>
    </citation>
    <scope>NUCLEOTIDE SEQUENCE [LARGE SCALE GENOMIC DNA]</scope>
    <source>
        <strain evidence="3">FGSC A4 / ATCC 38163 / CBS 112.46 / NRRL 194 / M139</strain>
    </source>
</reference>
<evidence type="ECO:0000313" key="2">
    <source>
        <dbReference type="EMBL" id="CBF89561.1"/>
    </source>
</evidence>
<dbReference type="OMA" id="NATDMPR"/>
<name>Q5BGD0_EMENI</name>
<keyword evidence="3" id="KW-1185">Reference proteome</keyword>
<dbReference type="Proteomes" id="UP000000560">
    <property type="component" value="Chromosome VIII"/>
</dbReference>
<protein>
    <submittedName>
        <fullName evidence="2">Uncharacterized protein</fullName>
    </submittedName>
</protein>
<dbReference type="HOGENOM" id="CLU_132774_0_0_1"/>
<dbReference type="eggNOG" id="ENOG502SAQ5">
    <property type="taxonomic scope" value="Eukaryota"/>
</dbReference>
<dbReference type="EMBL" id="BN001308">
    <property type="protein sequence ID" value="CBF89561.1"/>
    <property type="molecule type" value="Genomic_DNA"/>
</dbReference>
<accession>Q5BGD0</accession>
<dbReference type="GeneID" id="2876179"/>
<dbReference type="AlphaFoldDB" id="Q5BGD0"/>